<accession>E1WZU2</accession>
<reference evidence="8" key="1">
    <citation type="journal article" date="2013" name="ISME J.">
        <title>A small predatory core genome in the divergent marine Bacteriovorax marinus SJ and the terrestrial Bdellovibrio bacteriovorus.</title>
        <authorList>
            <person name="Crossman L.C."/>
            <person name="Chen H."/>
            <person name="Cerdeno-Tarraga A.M."/>
            <person name="Brooks K."/>
            <person name="Quail M.A."/>
            <person name="Pineiro S.A."/>
            <person name="Hobley L."/>
            <person name="Sockett R.E."/>
            <person name="Bentley S.D."/>
            <person name="Parkhill J."/>
            <person name="Williams H.N."/>
            <person name="Stine O.C."/>
        </authorList>
    </citation>
    <scope>NUCLEOTIDE SEQUENCE [LARGE SCALE GENOMIC DNA]</scope>
    <source>
        <strain evidence="8">ATCC BAA-682 / DSM 15412 / SJ</strain>
    </source>
</reference>
<evidence type="ECO:0000256" key="2">
    <source>
        <dbReference type="ARBA" id="ARBA00022691"/>
    </source>
</evidence>
<dbReference type="Proteomes" id="UP000008963">
    <property type="component" value="Chromosome"/>
</dbReference>
<keyword evidence="8" id="KW-1185">Reference proteome</keyword>
<evidence type="ECO:0000259" key="6">
    <source>
        <dbReference type="PROSITE" id="PS51918"/>
    </source>
</evidence>
<dbReference type="AlphaFoldDB" id="E1WZU2"/>
<organism evidence="7 8">
    <name type="scientific">Halobacteriovorax marinus (strain ATCC BAA-682 / DSM 15412 / SJ)</name>
    <name type="common">Bacteriovorax marinus</name>
    <dbReference type="NCBI Taxonomy" id="862908"/>
    <lineage>
        <taxon>Bacteria</taxon>
        <taxon>Pseudomonadati</taxon>
        <taxon>Bdellovibrionota</taxon>
        <taxon>Bacteriovoracia</taxon>
        <taxon>Bacteriovoracales</taxon>
        <taxon>Halobacteriovoraceae</taxon>
        <taxon>Halobacteriovorax</taxon>
    </lineage>
</organism>
<dbReference type="InterPro" id="IPR058240">
    <property type="entry name" value="rSAM_sf"/>
</dbReference>
<evidence type="ECO:0000256" key="4">
    <source>
        <dbReference type="ARBA" id="ARBA00023004"/>
    </source>
</evidence>
<dbReference type="PANTHER" id="PTHR11228">
    <property type="entry name" value="RADICAL SAM DOMAIN PROTEIN"/>
    <property type="match status" value="1"/>
</dbReference>
<evidence type="ECO:0000256" key="1">
    <source>
        <dbReference type="ARBA" id="ARBA00001966"/>
    </source>
</evidence>
<dbReference type="KEGG" id="bmx:BMS_3121"/>
<dbReference type="Gene3D" id="3.20.20.70">
    <property type="entry name" value="Aldolase class I"/>
    <property type="match status" value="2"/>
</dbReference>
<dbReference type="InterPro" id="IPR007197">
    <property type="entry name" value="rSAM"/>
</dbReference>
<dbReference type="eggNOG" id="COG0535">
    <property type="taxonomic scope" value="Bacteria"/>
</dbReference>
<dbReference type="GO" id="GO:0003824">
    <property type="term" value="F:catalytic activity"/>
    <property type="evidence" value="ECO:0007669"/>
    <property type="project" value="InterPro"/>
</dbReference>
<name>E1WZU2_HALMS</name>
<dbReference type="GO" id="GO:0046872">
    <property type="term" value="F:metal ion binding"/>
    <property type="evidence" value="ECO:0007669"/>
    <property type="project" value="UniProtKB-KW"/>
</dbReference>
<dbReference type="SFLD" id="SFLDS00029">
    <property type="entry name" value="Radical_SAM"/>
    <property type="match status" value="1"/>
</dbReference>
<dbReference type="SUPFAM" id="SSF102114">
    <property type="entry name" value="Radical SAM enzymes"/>
    <property type="match status" value="1"/>
</dbReference>
<evidence type="ECO:0000256" key="5">
    <source>
        <dbReference type="ARBA" id="ARBA00023014"/>
    </source>
</evidence>
<gene>
    <name evidence="7" type="ordered locus">BMS_3121</name>
</gene>
<dbReference type="InterPro" id="IPR013785">
    <property type="entry name" value="Aldolase_TIM"/>
</dbReference>
<dbReference type="CDD" id="cd21109">
    <property type="entry name" value="SPASM"/>
    <property type="match status" value="1"/>
</dbReference>
<dbReference type="PROSITE" id="PS51918">
    <property type="entry name" value="RADICAL_SAM"/>
    <property type="match status" value="1"/>
</dbReference>
<evidence type="ECO:0000256" key="3">
    <source>
        <dbReference type="ARBA" id="ARBA00022723"/>
    </source>
</evidence>
<keyword evidence="4" id="KW-0408">Iron</keyword>
<dbReference type="RefSeq" id="WP_014245648.1">
    <property type="nucleotide sequence ID" value="NC_016620.1"/>
</dbReference>
<proteinExistence type="predicted"/>
<dbReference type="OrthoDB" id="8666056at2"/>
<dbReference type="CDD" id="cd01335">
    <property type="entry name" value="Radical_SAM"/>
    <property type="match status" value="1"/>
</dbReference>
<protein>
    <recommendedName>
        <fullName evidence="6">Radical SAM core domain-containing protein</fullName>
    </recommendedName>
</protein>
<dbReference type="PANTHER" id="PTHR11228:SF7">
    <property type="entry name" value="PQQA PEPTIDE CYCLASE"/>
    <property type="match status" value="1"/>
</dbReference>
<evidence type="ECO:0000313" key="7">
    <source>
        <dbReference type="EMBL" id="CBW27878.1"/>
    </source>
</evidence>
<sequence length="409" mass="48175">MKNKVICTLLWNHLYLNNEGYFLPCCNSNEKIEELKKRSTTILENKSLDNIHTLDFIKEIRTDMLNGKKNIFCNQCYEAEEKGILSYREINNDLFSDTYKELISGLGDLNDKLKFEYVDLRLGNTCNLSCRMCPAESSSNLIKDLEVLEGRTFTSDFFKNTNWYKEENFWNNLLTHSDSFKKIYLAGGEPLLINETWDFLLKLIEKGVSKNITLYYSTNLTILPKKAYEIWPHFKKVNLSLSIDATEETYEYIRFPAKWSKVDLNLKELDKKFHELNIESAVVYTTIQAYNYASIPKLVAYLSEFSFIDHYPILNILRSPDSLAIDKIPKEIRHREVRELKKVLFKASTADYKSKKWKLNFVNELISYIEELKSESTSNIEDFKKYTVHFDKSRKQSIFNIIPELKNYF</sequence>
<keyword evidence="2" id="KW-0949">S-adenosyl-L-methionine</keyword>
<keyword evidence="3" id="KW-0479">Metal-binding</keyword>
<comment type="cofactor">
    <cofactor evidence="1">
        <name>[4Fe-4S] cluster</name>
        <dbReference type="ChEBI" id="CHEBI:49883"/>
    </cofactor>
</comment>
<dbReference type="HOGENOM" id="CLU_040999_0_0_7"/>
<keyword evidence="5" id="KW-0411">Iron-sulfur</keyword>
<dbReference type="EMBL" id="FQ312005">
    <property type="protein sequence ID" value="CBW27878.1"/>
    <property type="molecule type" value="Genomic_DNA"/>
</dbReference>
<dbReference type="Pfam" id="PF04055">
    <property type="entry name" value="Radical_SAM"/>
    <property type="match status" value="1"/>
</dbReference>
<dbReference type="SFLD" id="SFLDG01067">
    <property type="entry name" value="SPASM/twitch_domain_containing"/>
    <property type="match status" value="1"/>
</dbReference>
<evidence type="ECO:0000313" key="8">
    <source>
        <dbReference type="Proteomes" id="UP000008963"/>
    </source>
</evidence>
<dbReference type="STRING" id="862908.BMS_3121"/>
<dbReference type="GO" id="GO:0051536">
    <property type="term" value="F:iron-sulfur cluster binding"/>
    <property type="evidence" value="ECO:0007669"/>
    <property type="project" value="UniProtKB-KW"/>
</dbReference>
<feature type="domain" description="Radical SAM core" evidence="6">
    <location>
        <begin position="112"/>
        <end position="350"/>
    </location>
</feature>
<dbReference type="InterPro" id="IPR050377">
    <property type="entry name" value="Radical_SAM_PqqE_MftC-like"/>
</dbReference>
<dbReference type="NCBIfam" id="NF033640">
    <property type="entry name" value="N_Twi_rSAM"/>
    <property type="match status" value="1"/>
</dbReference>
<dbReference type="PATRIC" id="fig|862908.3.peg.2984"/>